<evidence type="ECO:0000313" key="2">
    <source>
        <dbReference type="Proteomes" id="UP000789702"/>
    </source>
</evidence>
<keyword evidence="2" id="KW-1185">Reference proteome</keyword>
<feature type="non-terminal residue" evidence="1">
    <location>
        <position position="209"/>
    </location>
</feature>
<comment type="caution">
    <text evidence="1">The sequence shown here is derived from an EMBL/GenBank/DDBJ whole genome shotgun (WGS) entry which is preliminary data.</text>
</comment>
<dbReference type="EMBL" id="CAJVPU010044245">
    <property type="protein sequence ID" value="CAG8747289.1"/>
    <property type="molecule type" value="Genomic_DNA"/>
</dbReference>
<name>A0ACA9QE94_9GLOM</name>
<reference evidence="1" key="1">
    <citation type="submission" date="2021-06" db="EMBL/GenBank/DDBJ databases">
        <authorList>
            <person name="Kallberg Y."/>
            <person name="Tangrot J."/>
            <person name="Rosling A."/>
        </authorList>
    </citation>
    <scope>NUCLEOTIDE SEQUENCE</scope>
    <source>
        <strain evidence="1">IL203A</strain>
    </source>
</reference>
<organism evidence="1 2">
    <name type="scientific">Dentiscutata heterogama</name>
    <dbReference type="NCBI Taxonomy" id="1316150"/>
    <lineage>
        <taxon>Eukaryota</taxon>
        <taxon>Fungi</taxon>
        <taxon>Fungi incertae sedis</taxon>
        <taxon>Mucoromycota</taxon>
        <taxon>Glomeromycotina</taxon>
        <taxon>Glomeromycetes</taxon>
        <taxon>Diversisporales</taxon>
        <taxon>Gigasporaceae</taxon>
        <taxon>Dentiscutata</taxon>
    </lineage>
</organism>
<protein>
    <submittedName>
        <fullName evidence="1">6776_t:CDS:1</fullName>
    </submittedName>
</protein>
<sequence length="209" mass="24169">GEESFSDVTRMEWEPKKNVPWPLTPEKVIEASEKENDPKYEGDEGSFDGNYSSSSQWEMSDDDESQIEVVTSSGSTSLTTLEEETLTEEWKPENEQEETSEPQAIDISAEGIGIEKDEQAVNMDMPIYIPIFLFTKLTPRRRQKLAFAGKTQRFENKFFLYDHPTLNDHIAARELNLREAIYWVDFCGYPLIANDPNKLLILQNWMQDE</sequence>
<gene>
    <name evidence="1" type="ORF">DHETER_LOCUS14422</name>
</gene>
<proteinExistence type="predicted"/>
<accession>A0ACA9QE94</accession>
<feature type="non-terminal residue" evidence="1">
    <location>
        <position position="1"/>
    </location>
</feature>
<dbReference type="Proteomes" id="UP000789702">
    <property type="component" value="Unassembled WGS sequence"/>
</dbReference>
<evidence type="ECO:0000313" key="1">
    <source>
        <dbReference type="EMBL" id="CAG8747289.1"/>
    </source>
</evidence>